<comment type="caution">
    <text evidence="3">The sequence shown here is derived from an EMBL/GenBank/DDBJ whole genome shotgun (WGS) entry which is preliminary data.</text>
</comment>
<protein>
    <recommendedName>
        <fullName evidence="2">OB domain-containing protein</fullName>
    </recommendedName>
</protein>
<evidence type="ECO:0000313" key="4">
    <source>
        <dbReference type="Proteomes" id="UP000186817"/>
    </source>
</evidence>
<proteinExistence type="predicted"/>
<evidence type="ECO:0000256" key="1">
    <source>
        <dbReference type="SAM" id="MobiDB-lite"/>
    </source>
</evidence>
<accession>A0A1Q9E5X6</accession>
<evidence type="ECO:0000313" key="3">
    <source>
        <dbReference type="EMBL" id="OLQ02808.1"/>
    </source>
</evidence>
<reference evidence="3 4" key="1">
    <citation type="submission" date="2016-02" db="EMBL/GenBank/DDBJ databases">
        <title>Genome analysis of coral dinoflagellate symbionts highlights evolutionary adaptations to a symbiotic lifestyle.</title>
        <authorList>
            <person name="Aranda M."/>
            <person name="Li Y."/>
            <person name="Liew Y.J."/>
            <person name="Baumgarten S."/>
            <person name="Simakov O."/>
            <person name="Wilson M."/>
            <person name="Piel J."/>
            <person name="Ashoor H."/>
            <person name="Bougouffa S."/>
            <person name="Bajic V.B."/>
            <person name="Ryu T."/>
            <person name="Ravasi T."/>
            <person name="Bayer T."/>
            <person name="Micklem G."/>
            <person name="Kim H."/>
            <person name="Bhak J."/>
            <person name="Lajeunesse T.C."/>
            <person name="Voolstra C.R."/>
        </authorList>
    </citation>
    <scope>NUCLEOTIDE SEQUENCE [LARGE SCALE GENOMIC DNA]</scope>
    <source>
        <strain evidence="3 4">CCMP2467</strain>
    </source>
</reference>
<gene>
    <name evidence="3" type="ORF">AK812_SmicGene14300</name>
</gene>
<dbReference type="Pfam" id="PF01336">
    <property type="entry name" value="tRNA_anti-codon"/>
    <property type="match status" value="1"/>
</dbReference>
<feature type="region of interest" description="Disordered" evidence="1">
    <location>
        <begin position="1149"/>
        <end position="1203"/>
    </location>
</feature>
<dbReference type="EMBL" id="LSRX01000254">
    <property type="protein sequence ID" value="OLQ02808.1"/>
    <property type="molecule type" value="Genomic_DNA"/>
</dbReference>
<name>A0A1Q9E5X6_SYMMI</name>
<dbReference type="OrthoDB" id="442354at2759"/>
<evidence type="ECO:0000259" key="2">
    <source>
        <dbReference type="Pfam" id="PF01336"/>
    </source>
</evidence>
<organism evidence="3 4">
    <name type="scientific">Symbiodinium microadriaticum</name>
    <name type="common">Dinoflagellate</name>
    <name type="synonym">Zooxanthella microadriatica</name>
    <dbReference type="NCBI Taxonomy" id="2951"/>
    <lineage>
        <taxon>Eukaryota</taxon>
        <taxon>Sar</taxon>
        <taxon>Alveolata</taxon>
        <taxon>Dinophyceae</taxon>
        <taxon>Suessiales</taxon>
        <taxon>Symbiodiniaceae</taxon>
        <taxon>Symbiodinium</taxon>
    </lineage>
</organism>
<dbReference type="InterPro" id="IPR004365">
    <property type="entry name" value="NA-bd_OB_tRNA"/>
</dbReference>
<dbReference type="GO" id="GO:0003676">
    <property type="term" value="F:nucleic acid binding"/>
    <property type="evidence" value="ECO:0007669"/>
    <property type="project" value="InterPro"/>
</dbReference>
<dbReference type="Proteomes" id="UP000186817">
    <property type="component" value="Unassembled WGS sequence"/>
</dbReference>
<sequence>MLTCRFATCRTLRLFAEPPRVSAVGFKQVPSLIRSRKCMSGCQVQHVVFPREEFQHILQDVGRVAAVYAGHPLSGMSPCKRGMFLKGLCKSVLTSASPHLQLEEPVPGTSVNGQRRSEQQASWDWTLGGRKVQCKTARLVWLATDRTWSVNFGAVKFAEAGTRTNASFDDLYLVLDAPDSVHILKHDLRTGVVRSGKQTAARGHRIVVRGKMGTVDWRPACETILQKLCVENGQCETIEQVFLADRRLQAGLCQAEEEDLYQRAPLSHATPSFRAKQIETMGFEIDQKLNPASTVIRQGHASPFGWIRDSVRVELKHGRLVKTKDGRWRCSFSNIQCAKEGVRETNAFDELWLALYSPVGIDFFQTSGQLRYSSVGVRGVPMGNDIVLTVPGRGIELLEALCTFRRQLEQAGCHFAASVPWTTALRSPCDPSVSASTDKTSGEDEKSCIRIQHTGNASKAMSLAQDYSNPNPDMAAVYICTLNLFEEYLITQPMAGFNGPWKPAKLAREQKLVFLTGAGKQSGVFVEIVTDSELSPVFRKLEASGTWSDTVAIFATSRWRITTDLSGAKCFLRSQKLASIEFHGLTWEKRQGKSWVEIPEASFRLGLASELEASLRPVAREALRLGLKEHVRMTQFRCTADDCPKGCGNSLAKDWGLPSLSALLGHLAFYHRSSTEYHEKVNEVWDQELADELEQREEGEELLRLFAASLTEHRYDLKSQTVTPNTHCRNIRFIAEKLGCEVSRSLAGDDEVYEQVRKFPEDQKRHRHYSVSLGWLRKFAEVNALEAALSLDTGTASVKRRRVDHGLPGGHRQQRQHSAASTSECPLQGREVAASGDAKCSEARAAPTEVSEATEDPAVESTASAAQEKRRSPVAQAADPTALLEGASAAGAGTRGSADAAAHKGAAHELAASFAEIASGDALAAKRIAESLEPKMNAELISQTPPSLHSWLWAYSGASDSGRRAAVLKLLCAGTMRSSRELRSLNGALQKLLVVALSPLGAATDVLPAVAVLSDMPVAEASENDISLSKLTFFANKGFVFQQLLGERGSGFSCGCVQFASFGGLLGRMCRSSAGEDQRRHLQELCTFRSDTTYQAWHYRVSFLSALLWNMGGPTAFKEEIEAVMKSPVECVAADDLFHLRCILQKPQQRQQPSEIKERPASPFEETERPVATPTRNSRSAGAGADSPAPTPKEQRELAGSGPLRTIRNVDTLRLMDGVKGQIRRRVVYSGGAGFQLQLHDETGQIQVKFWKDAAKYQNDPRLEEGAVVFLRGYRLLQLKGEQQELAPTGRRHCLCYDSADAVGIQLLQGIPEVSVAEALAMPVNARLSLRCYVQSVEELVDVPSSQYKYRRRVWVSDGPNSKVTLSWTLWAGVAQEYGEKVLKEAYVLAKNVKVSAFHGQKQLSGCSTIQCLVQVPC</sequence>
<feature type="region of interest" description="Disordered" evidence="1">
    <location>
        <begin position="800"/>
        <end position="879"/>
    </location>
</feature>
<feature type="domain" description="OB" evidence="2">
    <location>
        <begin position="1219"/>
        <end position="1274"/>
    </location>
</feature>
<keyword evidence="4" id="KW-1185">Reference proteome</keyword>
<feature type="compositionally biased region" description="Polar residues" evidence="1">
    <location>
        <begin position="816"/>
        <end position="825"/>
    </location>
</feature>